<protein>
    <submittedName>
        <fullName evidence="2">Uncharacterized protein</fullName>
    </submittedName>
</protein>
<dbReference type="EMBL" id="PGFH01000002">
    <property type="protein sequence ID" value="PJJ78772.1"/>
    <property type="molecule type" value="Genomic_DNA"/>
</dbReference>
<name>A0A2M9D3L3_9MICO</name>
<evidence type="ECO:0000313" key="3">
    <source>
        <dbReference type="Proteomes" id="UP000231742"/>
    </source>
</evidence>
<comment type="caution">
    <text evidence="2">The sequence shown here is derived from an EMBL/GenBank/DDBJ whole genome shotgun (WGS) entry which is preliminary data.</text>
</comment>
<dbReference type="AlphaFoldDB" id="A0A2M9D3L3"/>
<gene>
    <name evidence="2" type="ORF">CLV85_2351</name>
</gene>
<reference evidence="2 3" key="1">
    <citation type="submission" date="2017-11" db="EMBL/GenBank/DDBJ databases">
        <title>Genomic Encyclopedia of Archaeal and Bacterial Type Strains, Phase II (KMG-II): From Individual Species to Whole Genera.</title>
        <authorList>
            <person name="Goeker M."/>
        </authorList>
    </citation>
    <scope>NUCLEOTIDE SEQUENCE [LARGE SCALE GENOMIC DNA]</scope>
    <source>
        <strain evidence="2 3">DSM 16400</strain>
    </source>
</reference>
<keyword evidence="1" id="KW-1133">Transmembrane helix</keyword>
<keyword evidence="1" id="KW-0472">Membrane</keyword>
<dbReference type="RefSeq" id="WP_100389787.1">
    <property type="nucleotide sequence ID" value="NZ_BMZU01000003.1"/>
</dbReference>
<accession>A0A2M9D3L3</accession>
<evidence type="ECO:0000313" key="2">
    <source>
        <dbReference type="EMBL" id="PJJ78772.1"/>
    </source>
</evidence>
<keyword evidence="1" id="KW-0812">Transmembrane</keyword>
<dbReference type="OrthoDB" id="5193922at2"/>
<organism evidence="2 3">
    <name type="scientific">Salinibacterium amurskyense</name>
    <dbReference type="NCBI Taxonomy" id="205941"/>
    <lineage>
        <taxon>Bacteria</taxon>
        <taxon>Bacillati</taxon>
        <taxon>Actinomycetota</taxon>
        <taxon>Actinomycetes</taxon>
        <taxon>Micrococcales</taxon>
        <taxon>Microbacteriaceae</taxon>
        <taxon>Salinibacterium</taxon>
    </lineage>
</organism>
<evidence type="ECO:0000256" key="1">
    <source>
        <dbReference type="SAM" id="Phobius"/>
    </source>
</evidence>
<proteinExistence type="predicted"/>
<feature type="transmembrane region" description="Helical" evidence="1">
    <location>
        <begin position="12"/>
        <end position="37"/>
    </location>
</feature>
<keyword evidence="3" id="KW-1185">Reference proteome</keyword>
<dbReference type="Proteomes" id="UP000231742">
    <property type="component" value="Unassembled WGS sequence"/>
</dbReference>
<sequence>MIDQLLRPKIAFWTGAALTLASFIVFNFFLPTLYLVIEGINFPMTQQFVGILTSGLDTIGQLARMFGPLLIVGALVMLKIERSSGASHPS</sequence>